<dbReference type="InterPro" id="IPR046531">
    <property type="entry name" value="DUF6596"/>
</dbReference>
<protein>
    <submittedName>
        <fullName evidence="3">DUF6596 domain-containing protein</fullName>
    </submittedName>
</protein>
<organism evidence="3 4">
    <name type="scientific">Autumnicola edwardsiae</name>
    <dbReference type="NCBI Taxonomy" id="3075594"/>
    <lineage>
        <taxon>Bacteria</taxon>
        <taxon>Pseudomonadati</taxon>
        <taxon>Bacteroidota</taxon>
        <taxon>Flavobacteriia</taxon>
        <taxon>Flavobacteriales</taxon>
        <taxon>Flavobacteriaceae</taxon>
        <taxon>Autumnicola</taxon>
    </lineage>
</organism>
<feature type="domain" description="DUF6596" evidence="2">
    <location>
        <begin position="109"/>
        <end position="205"/>
    </location>
</feature>
<evidence type="ECO:0000259" key="2">
    <source>
        <dbReference type="Pfam" id="PF20239"/>
    </source>
</evidence>
<proteinExistence type="predicted"/>
<dbReference type="EMBL" id="JAVRHP010000001">
    <property type="protein sequence ID" value="MDT0648589.1"/>
    <property type="molecule type" value="Genomic_DNA"/>
</dbReference>
<reference evidence="3 4" key="1">
    <citation type="submission" date="2023-09" db="EMBL/GenBank/DDBJ databases">
        <authorList>
            <person name="Rey-Velasco X."/>
        </authorList>
    </citation>
    <scope>NUCLEOTIDE SEQUENCE [LARGE SCALE GENOMIC DNA]</scope>
    <source>
        <strain evidence="3 4">F297</strain>
    </source>
</reference>
<dbReference type="PANTHER" id="PTHR47756:SF2">
    <property type="entry name" value="BLL6612 PROTEIN"/>
    <property type="match status" value="1"/>
</dbReference>
<dbReference type="Proteomes" id="UP001248819">
    <property type="component" value="Unassembled WGS sequence"/>
</dbReference>
<name>A0ABU3CQF8_9FLAO</name>
<accession>A0ABU3CQF8</accession>
<gene>
    <name evidence="3" type="ORF">RM529_00435</name>
</gene>
<feature type="region of interest" description="Disordered" evidence="1">
    <location>
        <begin position="1"/>
        <end position="23"/>
    </location>
</feature>
<dbReference type="PANTHER" id="PTHR47756">
    <property type="entry name" value="BLL6612 PROTEIN-RELATED"/>
    <property type="match status" value="1"/>
</dbReference>
<evidence type="ECO:0000256" key="1">
    <source>
        <dbReference type="SAM" id="MobiDB-lite"/>
    </source>
</evidence>
<evidence type="ECO:0000313" key="4">
    <source>
        <dbReference type="Proteomes" id="UP001248819"/>
    </source>
</evidence>
<comment type="caution">
    <text evidence="3">The sequence shown here is derived from an EMBL/GenBank/DDBJ whole genome shotgun (WGS) entry which is preliminary data.</text>
</comment>
<dbReference type="Pfam" id="PF20239">
    <property type="entry name" value="DUF6596"/>
    <property type="match status" value="1"/>
</dbReference>
<keyword evidence="4" id="KW-1185">Reference proteome</keyword>
<sequence>MNQIRKKGKASPASNLTETEENGTAENDLRLETILFLSSSKKNSDRAKVMFILKNIFGLNVREISESTLLSQEAIYKSINRAKASFRLEFENKPISVITKKTGKHEIVTVEEILYAVFNIGFDSFNNKIQSIVNEDLCLEAFAIAKELFKKYQQDSTKNLLALFCFHIGRIPAKIDKGKLVSLFKQDQAKWDKKLMSLGFSYLHKPEKLNRFYIESLIASKYMTANSYDTEHWNEIIKLYELLTKFHHSPIVKLNLCYGLHQANRREEALILLADIEKELPNGHFYYSLVKAELLKVSTPKQSETIMASVMDTMEQTIRKEYLLENGLITL</sequence>
<evidence type="ECO:0000313" key="3">
    <source>
        <dbReference type="EMBL" id="MDT0648589.1"/>
    </source>
</evidence>